<dbReference type="RefSeq" id="WP_275089832.1">
    <property type="nucleotide sequence ID" value="NZ_CP119078.1"/>
</dbReference>
<feature type="region of interest" description="Disordered" evidence="1">
    <location>
        <begin position="252"/>
        <end position="273"/>
    </location>
</feature>
<evidence type="ECO:0000256" key="2">
    <source>
        <dbReference type="SAM" id="SignalP"/>
    </source>
</evidence>
<dbReference type="EMBL" id="CP119078">
    <property type="protein sequence ID" value="WED44016.1"/>
    <property type="molecule type" value="Genomic_DNA"/>
</dbReference>
<name>A0ABY8AX54_9GAMM</name>
<evidence type="ECO:0000313" key="5">
    <source>
        <dbReference type="Proteomes" id="UP001222087"/>
    </source>
</evidence>
<organism evidence="4 5">
    <name type="scientific">Legionella cardiaca</name>
    <dbReference type="NCBI Taxonomy" id="1071983"/>
    <lineage>
        <taxon>Bacteria</taxon>
        <taxon>Pseudomonadati</taxon>
        <taxon>Pseudomonadota</taxon>
        <taxon>Gammaproteobacteria</taxon>
        <taxon>Legionellales</taxon>
        <taxon>Legionellaceae</taxon>
        <taxon>Legionella</taxon>
    </lineage>
</organism>
<dbReference type="Proteomes" id="UP001222087">
    <property type="component" value="Chromosome"/>
</dbReference>
<evidence type="ECO:0000259" key="3">
    <source>
        <dbReference type="Pfam" id="PF24275"/>
    </source>
</evidence>
<feature type="region of interest" description="Disordered" evidence="1">
    <location>
        <begin position="132"/>
        <end position="158"/>
    </location>
</feature>
<feature type="chain" id="PRO_5046762391" description="T2SS substrate NttA domain-containing protein" evidence="2">
    <location>
        <begin position="25"/>
        <end position="273"/>
    </location>
</feature>
<proteinExistence type="predicted"/>
<keyword evidence="5" id="KW-1185">Reference proteome</keyword>
<accession>A0ABY8AX54</accession>
<protein>
    <recommendedName>
        <fullName evidence="3">T2SS substrate NttA domain-containing protein</fullName>
    </recommendedName>
</protein>
<gene>
    <name evidence="4" type="ORF">PXX05_04315</name>
</gene>
<feature type="domain" description="T2SS substrate NttA" evidence="3">
    <location>
        <begin position="36"/>
        <end position="128"/>
    </location>
</feature>
<feature type="domain" description="T2SS substrate NttA" evidence="3">
    <location>
        <begin position="156"/>
        <end position="248"/>
    </location>
</feature>
<feature type="compositionally biased region" description="Low complexity" evidence="1">
    <location>
        <begin position="133"/>
        <end position="155"/>
    </location>
</feature>
<feature type="signal peptide" evidence="2">
    <location>
        <begin position="1"/>
        <end position="24"/>
    </location>
</feature>
<reference evidence="4 5" key="1">
    <citation type="submission" date="2023-02" db="EMBL/GenBank/DDBJ databases">
        <title>Genome Sequence of L. cardiaca H63T.</title>
        <authorList>
            <person name="Lopez A.E."/>
            <person name="Cianciotto N.P."/>
        </authorList>
    </citation>
    <scope>NUCLEOTIDE SEQUENCE [LARGE SCALE GENOMIC DNA]</scope>
    <source>
        <strain evidence="4 5">H63</strain>
    </source>
</reference>
<keyword evidence="2" id="KW-0732">Signal</keyword>
<dbReference type="InterPro" id="IPR056212">
    <property type="entry name" value="NttA"/>
</dbReference>
<sequence length="273" mass="29330">MAKKSKLELIVALGIVVLPLQGLAAAATSSSPSPTEMTKDDWLGKLKAVAPSVICQGFFEDASLKKRMEELKIDNDKCMSLIPASFDKCQTQYYSGLPATMNRESASKWGHTIGECIGTDFATKYLVSTPQGSTSASPTSDSSQSSNTSSSSQPTEIPKDQWLSQLKTLAPTMICQGFFDDASLKKKFEERNIDNAKCITLIPPSFDKCQNEFYASLPSTLNTDSANTWGHKIGECIGTDFAKKYLVPSTAPTTTTTTTTTPTTPASSSTTGQ</sequence>
<dbReference type="Pfam" id="PF24275">
    <property type="entry name" value="NttA"/>
    <property type="match status" value="2"/>
</dbReference>
<evidence type="ECO:0000313" key="4">
    <source>
        <dbReference type="EMBL" id="WED44016.1"/>
    </source>
</evidence>
<evidence type="ECO:0000256" key="1">
    <source>
        <dbReference type="SAM" id="MobiDB-lite"/>
    </source>
</evidence>